<evidence type="ECO:0000256" key="2">
    <source>
        <dbReference type="SAM" id="Phobius"/>
    </source>
</evidence>
<feature type="compositionally biased region" description="Pro residues" evidence="1">
    <location>
        <begin position="70"/>
        <end position="85"/>
    </location>
</feature>
<keyword evidence="2" id="KW-0812">Transmembrane</keyword>
<keyword evidence="4" id="KW-1185">Reference proteome</keyword>
<keyword evidence="2" id="KW-1133">Transmembrane helix</keyword>
<keyword evidence="2" id="KW-0472">Membrane</keyword>
<accession>A0A3A9ZF76</accession>
<dbReference type="SUPFAM" id="SSF110296">
    <property type="entry name" value="Oligoxyloglucan reducing end-specific cellobiohydrolase"/>
    <property type="match status" value="1"/>
</dbReference>
<comment type="caution">
    <text evidence="3">The sequence shown here is derived from an EMBL/GenBank/DDBJ whole genome shotgun (WGS) entry which is preliminary data.</text>
</comment>
<feature type="region of interest" description="Disordered" evidence="1">
    <location>
        <begin position="62"/>
        <end position="88"/>
    </location>
</feature>
<name>A0A3A9ZF76_9ACTN</name>
<dbReference type="AlphaFoldDB" id="A0A3A9ZF76"/>
<organism evidence="3 4">
    <name type="scientific">Micromonospora endolithica</name>
    <dbReference type="NCBI Taxonomy" id="230091"/>
    <lineage>
        <taxon>Bacteria</taxon>
        <taxon>Bacillati</taxon>
        <taxon>Actinomycetota</taxon>
        <taxon>Actinomycetes</taxon>
        <taxon>Micromonosporales</taxon>
        <taxon>Micromonosporaceae</taxon>
        <taxon>Micromonospora</taxon>
    </lineage>
</organism>
<dbReference type="RefSeq" id="WP_120729154.1">
    <property type="nucleotide sequence ID" value="NZ_RBAK01000005.1"/>
</dbReference>
<dbReference type="OrthoDB" id="3351730at2"/>
<evidence type="ECO:0000256" key="1">
    <source>
        <dbReference type="SAM" id="MobiDB-lite"/>
    </source>
</evidence>
<dbReference type="EMBL" id="RBAK01000005">
    <property type="protein sequence ID" value="RKN46374.1"/>
    <property type="molecule type" value="Genomic_DNA"/>
</dbReference>
<evidence type="ECO:0000313" key="4">
    <source>
        <dbReference type="Proteomes" id="UP000281726"/>
    </source>
</evidence>
<proteinExistence type="predicted"/>
<feature type="transmembrane region" description="Helical" evidence="2">
    <location>
        <begin position="42"/>
        <end position="62"/>
    </location>
</feature>
<evidence type="ECO:0000313" key="3">
    <source>
        <dbReference type="EMBL" id="RKN46374.1"/>
    </source>
</evidence>
<evidence type="ECO:0008006" key="5">
    <source>
        <dbReference type="Google" id="ProtNLM"/>
    </source>
</evidence>
<reference evidence="3 4" key="1">
    <citation type="journal article" date="2004" name="Syst. Appl. Microbiol.">
        <title>Cryptoendolithic actinomycetes from antarctic sandstone rock samples: Micromonospora endolithica sp. nov. and two isolates related to Micromonospora coerulea Jensen 1932.</title>
        <authorList>
            <person name="Hirsch P."/>
            <person name="Mevs U."/>
            <person name="Kroppenstedt R.M."/>
            <person name="Schumann P."/>
            <person name="Stackebrandt E."/>
        </authorList>
    </citation>
    <scope>NUCLEOTIDE SEQUENCE [LARGE SCALE GENOMIC DNA]</scope>
    <source>
        <strain evidence="3 4">JCM 12677</strain>
    </source>
</reference>
<protein>
    <recommendedName>
        <fullName evidence="5">Exo-alpha-sialidase</fullName>
    </recommendedName>
</protein>
<dbReference type="Proteomes" id="UP000281726">
    <property type="component" value="Unassembled WGS sequence"/>
</dbReference>
<gene>
    <name evidence="3" type="ORF">D7223_15820</name>
</gene>
<sequence>MRETHLDGVFADFEARTAPTFRPPGLAATGRRVRDRRRRRRGLLAGLAALLLAGPGGAYALAGRDGDDVPPTPAPASPSPSPGGPPVSRRIVVPGVAGELRELRFVDARHAWALFDTCDPDDDLASTDCRRDLARTEDGGASWRRIPLPGTANDPTPGSRPYLLVTDDQQVTLAVAGRFLVTPDGGTSFTEHPMTDPPPVTQRALGTRSGFLLTCPAPNRFTGRACDRQELIHAKRGRLPAQPPVDLGPTADRQLVEGRGGRLWLSVVEGDRMTVVVSDDQGLSWRKLPPVPGARRLLVSPNGADAWLVSVDAVDFQASATERVWSLEGDGWRTHVGLPDNTLHVAAVDGGRLVVTGAYGTVGFWTPAGYQDRPEVRVPSWAVSQETGIEVLRDGTIVLENQRSWTVGVGTGVERAWTRLS</sequence>